<organism evidence="2 3">
    <name type="scientific">Vanilla planifolia</name>
    <name type="common">Vanilla</name>
    <dbReference type="NCBI Taxonomy" id="51239"/>
    <lineage>
        <taxon>Eukaryota</taxon>
        <taxon>Viridiplantae</taxon>
        <taxon>Streptophyta</taxon>
        <taxon>Embryophyta</taxon>
        <taxon>Tracheophyta</taxon>
        <taxon>Spermatophyta</taxon>
        <taxon>Magnoliopsida</taxon>
        <taxon>Liliopsida</taxon>
        <taxon>Asparagales</taxon>
        <taxon>Orchidaceae</taxon>
        <taxon>Vanilloideae</taxon>
        <taxon>Vanilleae</taxon>
        <taxon>Vanilla</taxon>
    </lineage>
</organism>
<protein>
    <submittedName>
        <fullName evidence="2">Uncharacterized protein</fullName>
    </submittedName>
</protein>
<dbReference type="EMBL" id="JADCNL010000007">
    <property type="protein sequence ID" value="KAG0472657.1"/>
    <property type="molecule type" value="Genomic_DNA"/>
</dbReference>
<dbReference type="AlphaFoldDB" id="A0A835UST2"/>
<evidence type="ECO:0000313" key="3">
    <source>
        <dbReference type="Proteomes" id="UP000636800"/>
    </source>
</evidence>
<dbReference type="Proteomes" id="UP000636800">
    <property type="component" value="Chromosome 7"/>
</dbReference>
<evidence type="ECO:0000313" key="2">
    <source>
        <dbReference type="EMBL" id="KAG0472657.1"/>
    </source>
</evidence>
<keyword evidence="3" id="KW-1185">Reference proteome</keyword>
<sequence length="114" mass="12721">MNCNLLNICLGFSGSAPSNIQFIRLFLTTYPALPRPVLSPSDGTLPVPPPNDAEGDLGLWSELSKSLLHRSRLEPALTNRRHPKLSRSPSRSPLRRAMKRQVAGPVNMRTRRPR</sequence>
<gene>
    <name evidence="2" type="ORF">HPP92_014514</name>
</gene>
<feature type="region of interest" description="Disordered" evidence="1">
    <location>
        <begin position="71"/>
        <end position="114"/>
    </location>
</feature>
<dbReference type="OrthoDB" id="191995at2759"/>
<reference evidence="2 3" key="1">
    <citation type="journal article" date="2020" name="Nat. Food">
        <title>A phased Vanilla planifolia genome enables genetic improvement of flavour and production.</title>
        <authorList>
            <person name="Hasing T."/>
            <person name="Tang H."/>
            <person name="Brym M."/>
            <person name="Khazi F."/>
            <person name="Huang T."/>
            <person name="Chambers A.H."/>
        </authorList>
    </citation>
    <scope>NUCLEOTIDE SEQUENCE [LARGE SCALE GENOMIC DNA]</scope>
    <source>
        <tissue evidence="2">Leaf</tissue>
    </source>
</reference>
<evidence type="ECO:0000256" key="1">
    <source>
        <dbReference type="SAM" id="MobiDB-lite"/>
    </source>
</evidence>
<name>A0A835UST2_VANPL</name>
<comment type="caution">
    <text evidence="2">The sequence shown here is derived from an EMBL/GenBank/DDBJ whole genome shotgun (WGS) entry which is preliminary data.</text>
</comment>
<proteinExistence type="predicted"/>
<accession>A0A835UST2</accession>